<feature type="transmembrane region" description="Helical" evidence="7">
    <location>
        <begin position="180"/>
        <end position="202"/>
    </location>
</feature>
<dbReference type="InterPro" id="IPR001640">
    <property type="entry name" value="Lgt"/>
</dbReference>
<dbReference type="PANTHER" id="PTHR30589">
    <property type="entry name" value="PROLIPOPROTEIN DIACYLGLYCERYL TRANSFERASE"/>
    <property type="match status" value="1"/>
</dbReference>
<keyword evidence="6 7" id="KW-0472">Membrane</keyword>
<dbReference type="Proteomes" id="UP000178367">
    <property type="component" value="Unassembled WGS sequence"/>
</dbReference>
<proteinExistence type="inferred from homology"/>
<feature type="transmembrane region" description="Helical" evidence="7">
    <location>
        <begin position="209"/>
        <end position="226"/>
    </location>
</feature>
<protein>
    <recommendedName>
        <fullName evidence="7">Phosphatidylglycerol--prolipoprotein diacylglyceryl transferase</fullName>
        <ecNumber evidence="7">2.5.1.145</ecNumber>
    </recommendedName>
</protein>
<feature type="transmembrane region" description="Helical" evidence="7">
    <location>
        <begin position="20"/>
        <end position="41"/>
    </location>
</feature>
<dbReference type="STRING" id="1797994.A2227_00045"/>
<dbReference type="AlphaFoldDB" id="A0A1F5SG02"/>
<dbReference type="GO" id="GO:0042158">
    <property type="term" value="P:lipoprotein biosynthetic process"/>
    <property type="evidence" value="ECO:0007669"/>
    <property type="project" value="UniProtKB-UniRule"/>
</dbReference>
<accession>A0A1F5SG02</accession>
<keyword evidence="8" id="KW-0449">Lipoprotein</keyword>
<evidence type="ECO:0000256" key="6">
    <source>
        <dbReference type="ARBA" id="ARBA00023136"/>
    </source>
</evidence>
<comment type="pathway">
    <text evidence="7">Protein modification; lipoprotein biosynthesis (diacylglyceryl transfer).</text>
</comment>
<evidence type="ECO:0000256" key="1">
    <source>
        <dbReference type="ARBA" id="ARBA00007150"/>
    </source>
</evidence>
<sequence length="272" mass="31330">MFDFFHTFIPDPILIFIGPFAVHWYGLFIVSGILAATVVTFKLAEKHDIRKDTVIDMIFYLIVGGIAGARLYHIFLEFSYYLKNPLNIFKLWQGGLAIHGGIIAGVVVIYLLAKKYKINPWRMAAVFAPGLALAQAIGRWGNYFNQEIYGLPTALPWGIPIEPTNRIAEYFKFEYFHPTFLYESIGNFLIFLILIAGHSYVIKNKKFNDYSYLLLLVFYLVPYSILRFTLEFIRIDRTPELFGLRWPQIASLVIISVSVIFLYKMRTKPAAS</sequence>
<keyword evidence="4 7" id="KW-0812">Transmembrane</keyword>
<dbReference type="EMBL" id="MFGB01000020">
    <property type="protein sequence ID" value="OGF25594.1"/>
    <property type="molecule type" value="Genomic_DNA"/>
</dbReference>
<feature type="transmembrane region" description="Helical" evidence="7">
    <location>
        <begin position="92"/>
        <end position="112"/>
    </location>
</feature>
<feature type="transmembrane region" description="Helical" evidence="7">
    <location>
        <begin position="53"/>
        <end position="72"/>
    </location>
</feature>
<evidence type="ECO:0000313" key="9">
    <source>
        <dbReference type="Proteomes" id="UP000178367"/>
    </source>
</evidence>
<dbReference type="PANTHER" id="PTHR30589:SF0">
    <property type="entry name" value="PHOSPHATIDYLGLYCEROL--PROLIPOPROTEIN DIACYLGLYCERYL TRANSFERASE"/>
    <property type="match status" value="1"/>
</dbReference>
<dbReference type="UniPathway" id="UPA00664"/>
<keyword evidence="5 7" id="KW-1133">Transmembrane helix</keyword>
<dbReference type="PROSITE" id="PS01311">
    <property type="entry name" value="LGT"/>
    <property type="match status" value="1"/>
</dbReference>
<evidence type="ECO:0000256" key="3">
    <source>
        <dbReference type="ARBA" id="ARBA00022679"/>
    </source>
</evidence>
<evidence type="ECO:0000256" key="2">
    <source>
        <dbReference type="ARBA" id="ARBA00022475"/>
    </source>
</evidence>
<evidence type="ECO:0000313" key="8">
    <source>
        <dbReference type="EMBL" id="OGF25594.1"/>
    </source>
</evidence>
<evidence type="ECO:0000256" key="5">
    <source>
        <dbReference type="ARBA" id="ARBA00022989"/>
    </source>
</evidence>
<dbReference type="EC" id="2.5.1.145" evidence="7"/>
<dbReference type="GO" id="GO:0008961">
    <property type="term" value="F:phosphatidylglycerol-prolipoprotein diacylglyceryl transferase activity"/>
    <property type="evidence" value="ECO:0007669"/>
    <property type="project" value="UniProtKB-UniRule"/>
</dbReference>
<comment type="similarity">
    <text evidence="1 7">Belongs to the Lgt family.</text>
</comment>
<feature type="transmembrane region" description="Helical" evidence="7">
    <location>
        <begin position="246"/>
        <end position="263"/>
    </location>
</feature>
<dbReference type="HAMAP" id="MF_01147">
    <property type="entry name" value="Lgt"/>
    <property type="match status" value="1"/>
</dbReference>
<keyword evidence="2 7" id="KW-1003">Cell membrane</keyword>
<feature type="binding site" evidence="7">
    <location>
        <position position="139"/>
    </location>
    <ligand>
        <name>a 1,2-diacyl-sn-glycero-3-phospho-(1'-sn-glycerol)</name>
        <dbReference type="ChEBI" id="CHEBI:64716"/>
    </ligand>
</feature>
<comment type="subcellular location">
    <subcellularLocation>
        <location evidence="7">Cell membrane</location>
        <topology evidence="7">Multi-pass membrane protein</topology>
    </subcellularLocation>
</comment>
<evidence type="ECO:0000256" key="4">
    <source>
        <dbReference type="ARBA" id="ARBA00022692"/>
    </source>
</evidence>
<reference evidence="8 9" key="1">
    <citation type="journal article" date="2016" name="Nat. Commun.">
        <title>Thousands of microbial genomes shed light on interconnected biogeochemical processes in an aquifer system.</title>
        <authorList>
            <person name="Anantharaman K."/>
            <person name="Brown C.T."/>
            <person name="Hug L.A."/>
            <person name="Sharon I."/>
            <person name="Castelle C.J."/>
            <person name="Probst A.J."/>
            <person name="Thomas B.C."/>
            <person name="Singh A."/>
            <person name="Wilkins M.J."/>
            <person name="Karaoz U."/>
            <person name="Brodie E.L."/>
            <person name="Williams K.H."/>
            <person name="Hubbard S.S."/>
            <person name="Banfield J.F."/>
        </authorList>
    </citation>
    <scope>NUCLEOTIDE SEQUENCE [LARGE SCALE GENOMIC DNA]</scope>
</reference>
<comment type="catalytic activity">
    <reaction evidence="7">
        <text>L-cysteinyl-[prolipoprotein] + a 1,2-diacyl-sn-glycero-3-phospho-(1'-sn-glycerol) = an S-1,2-diacyl-sn-glyceryl-L-cysteinyl-[prolipoprotein] + sn-glycerol 1-phosphate + H(+)</text>
        <dbReference type="Rhea" id="RHEA:56712"/>
        <dbReference type="Rhea" id="RHEA-COMP:14679"/>
        <dbReference type="Rhea" id="RHEA-COMP:14680"/>
        <dbReference type="ChEBI" id="CHEBI:15378"/>
        <dbReference type="ChEBI" id="CHEBI:29950"/>
        <dbReference type="ChEBI" id="CHEBI:57685"/>
        <dbReference type="ChEBI" id="CHEBI:64716"/>
        <dbReference type="ChEBI" id="CHEBI:140658"/>
        <dbReference type="EC" id="2.5.1.145"/>
    </reaction>
</comment>
<comment type="function">
    <text evidence="7">Catalyzes the transfer of the diacylglyceryl group from phosphatidylglycerol to the sulfhydryl group of the N-terminal cysteine of a prolipoprotein, the first step in the formation of mature lipoproteins.</text>
</comment>
<gene>
    <name evidence="7" type="primary">lgt</name>
    <name evidence="8" type="ORF">A2227_00045</name>
</gene>
<dbReference type="GO" id="GO:0005886">
    <property type="term" value="C:plasma membrane"/>
    <property type="evidence" value="ECO:0007669"/>
    <property type="project" value="UniProtKB-SubCell"/>
</dbReference>
<dbReference type="Pfam" id="PF01790">
    <property type="entry name" value="LGT"/>
    <property type="match status" value="1"/>
</dbReference>
<feature type="transmembrane region" description="Helical" evidence="7">
    <location>
        <begin position="124"/>
        <end position="141"/>
    </location>
</feature>
<evidence type="ECO:0000256" key="7">
    <source>
        <dbReference type="HAMAP-Rule" id="MF_01147"/>
    </source>
</evidence>
<organism evidence="8 9">
    <name type="scientific">Candidatus Falkowbacteria bacterium RIFOXYA2_FULL_47_19</name>
    <dbReference type="NCBI Taxonomy" id="1797994"/>
    <lineage>
        <taxon>Bacteria</taxon>
        <taxon>Candidatus Falkowiibacteriota</taxon>
    </lineage>
</organism>
<keyword evidence="3 7" id="KW-0808">Transferase</keyword>
<dbReference type="NCBIfam" id="TIGR00544">
    <property type="entry name" value="lgt"/>
    <property type="match status" value="1"/>
</dbReference>
<name>A0A1F5SG02_9BACT</name>
<comment type="caution">
    <text evidence="8">The sequence shown here is derived from an EMBL/GenBank/DDBJ whole genome shotgun (WGS) entry which is preliminary data.</text>
</comment>